<feature type="region of interest" description="Disordered" evidence="1">
    <location>
        <begin position="30"/>
        <end position="68"/>
    </location>
</feature>
<protein>
    <recommendedName>
        <fullName evidence="5">Lipoprotein</fullName>
    </recommendedName>
</protein>
<dbReference type="Proteomes" id="UP000515764">
    <property type="component" value="Chromosome"/>
</dbReference>
<sequence length="197" mass="19996">MCEGCAVLIRRSVVVTAAILALIGVSACGSNSDGGGEEKGSGNPAKASEGRSESTPDNSAEKGGGGQPLAEVKEGGLALLIESAVRDSGGFVTISGKVTNNGSKSWIGADWKSDERELQGNGGSLAGASLVDPDGKKKYLVLRDTSGRCLCTKFSGLLSQGDSASWFAQFPAPPAESTKVDFQVGTMPPATIEISEG</sequence>
<dbReference type="EMBL" id="CP045704">
    <property type="protein sequence ID" value="QNE81280.1"/>
    <property type="molecule type" value="Genomic_DNA"/>
</dbReference>
<feature type="chain" id="PRO_5046012344" description="Lipoprotein" evidence="2">
    <location>
        <begin position="18"/>
        <end position="197"/>
    </location>
</feature>
<evidence type="ECO:0000256" key="1">
    <source>
        <dbReference type="SAM" id="MobiDB-lite"/>
    </source>
</evidence>
<evidence type="ECO:0000313" key="3">
    <source>
        <dbReference type="EMBL" id="QNE81280.1"/>
    </source>
</evidence>
<evidence type="ECO:0000256" key="2">
    <source>
        <dbReference type="SAM" id="SignalP"/>
    </source>
</evidence>
<name>A0ABX6RL18_9ACTN</name>
<organism evidence="3 4">
    <name type="scientific">Streptomyces rutgersensis</name>
    <dbReference type="NCBI Taxonomy" id="53451"/>
    <lineage>
        <taxon>Bacteria</taxon>
        <taxon>Bacillati</taxon>
        <taxon>Actinomycetota</taxon>
        <taxon>Actinomycetes</taxon>
        <taxon>Kitasatosporales</taxon>
        <taxon>Streptomycetaceae</taxon>
        <taxon>Streptomyces</taxon>
        <taxon>Streptomyces diastaticus group</taxon>
    </lineage>
</organism>
<keyword evidence="2" id="KW-0732">Signal</keyword>
<reference evidence="4" key="1">
    <citation type="submission" date="2019-10" db="EMBL/GenBank/DDBJ databases">
        <title>Antimicrobial potential of Antarctic Bacteria.</title>
        <authorList>
            <person name="Benaud N."/>
            <person name="Edwards R.J."/>
            <person name="Ferrari B.C."/>
        </authorList>
    </citation>
    <scope>NUCLEOTIDE SEQUENCE [LARGE SCALE GENOMIC DNA]</scope>
    <source>
        <strain evidence="4">NBH77</strain>
    </source>
</reference>
<keyword evidence="4" id="KW-1185">Reference proteome</keyword>
<proteinExistence type="predicted"/>
<gene>
    <name evidence="3" type="ORF">F0345_09320</name>
</gene>
<evidence type="ECO:0008006" key="5">
    <source>
        <dbReference type="Google" id="ProtNLM"/>
    </source>
</evidence>
<evidence type="ECO:0000313" key="4">
    <source>
        <dbReference type="Proteomes" id="UP000515764"/>
    </source>
</evidence>
<feature type="signal peptide" evidence="2">
    <location>
        <begin position="1"/>
        <end position="17"/>
    </location>
</feature>
<accession>A0ABX6RL18</accession>